<name>A0A8S0ZLR8_ARCPL</name>
<feature type="coiled-coil region" evidence="1">
    <location>
        <begin position="39"/>
        <end position="66"/>
    </location>
</feature>
<keyword evidence="1" id="KW-0175">Coiled coil</keyword>
<feature type="compositionally biased region" description="Polar residues" evidence="2">
    <location>
        <begin position="236"/>
        <end position="248"/>
    </location>
</feature>
<evidence type="ECO:0000313" key="4">
    <source>
        <dbReference type="Proteomes" id="UP000494106"/>
    </source>
</evidence>
<comment type="caution">
    <text evidence="3">The sequence shown here is derived from an EMBL/GenBank/DDBJ whole genome shotgun (WGS) entry which is preliminary data.</text>
</comment>
<dbReference type="Gene3D" id="3.30.70.1820">
    <property type="entry name" value="L1 transposable element, RRM domain"/>
    <property type="match status" value="1"/>
</dbReference>
<dbReference type="Proteomes" id="UP000494106">
    <property type="component" value="Unassembled WGS sequence"/>
</dbReference>
<keyword evidence="4" id="KW-1185">Reference proteome</keyword>
<protein>
    <recommendedName>
        <fullName evidence="5">Endonuclease-reverse transcriptase</fullName>
    </recommendedName>
</protein>
<dbReference type="OrthoDB" id="6059368at2759"/>
<feature type="region of interest" description="Disordered" evidence="2">
    <location>
        <begin position="193"/>
        <end position="248"/>
    </location>
</feature>
<reference evidence="3 4" key="1">
    <citation type="submission" date="2020-04" db="EMBL/GenBank/DDBJ databases">
        <authorList>
            <person name="Wallbank WR R."/>
            <person name="Pardo Diaz C."/>
            <person name="Kozak K."/>
            <person name="Martin S."/>
            <person name="Jiggins C."/>
            <person name="Moest M."/>
            <person name="Warren A I."/>
            <person name="Byers J.R.P. K."/>
            <person name="Montejo-Kovacevich G."/>
            <person name="Yen C E."/>
        </authorList>
    </citation>
    <scope>NUCLEOTIDE SEQUENCE [LARGE SCALE GENOMIC DNA]</scope>
</reference>
<evidence type="ECO:0000256" key="1">
    <source>
        <dbReference type="SAM" id="Coils"/>
    </source>
</evidence>
<accession>A0A8S0ZLR8</accession>
<proteinExistence type="predicted"/>
<evidence type="ECO:0008006" key="5">
    <source>
        <dbReference type="Google" id="ProtNLM"/>
    </source>
</evidence>
<organism evidence="3 4">
    <name type="scientific">Arctia plantaginis</name>
    <name type="common">Wood tiger moth</name>
    <name type="synonym">Phalaena plantaginis</name>
    <dbReference type="NCBI Taxonomy" id="874455"/>
    <lineage>
        <taxon>Eukaryota</taxon>
        <taxon>Metazoa</taxon>
        <taxon>Ecdysozoa</taxon>
        <taxon>Arthropoda</taxon>
        <taxon>Hexapoda</taxon>
        <taxon>Insecta</taxon>
        <taxon>Pterygota</taxon>
        <taxon>Neoptera</taxon>
        <taxon>Endopterygota</taxon>
        <taxon>Lepidoptera</taxon>
        <taxon>Glossata</taxon>
        <taxon>Ditrysia</taxon>
        <taxon>Noctuoidea</taxon>
        <taxon>Erebidae</taxon>
        <taxon>Arctiinae</taxon>
        <taxon>Arctia</taxon>
    </lineage>
</organism>
<dbReference type="AlphaFoldDB" id="A0A8S0ZLR8"/>
<feature type="compositionally biased region" description="Polar residues" evidence="2">
    <location>
        <begin position="204"/>
        <end position="227"/>
    </location>
</feature>
<sequence length="248" mass="29400">MDEQFQMLFDNMKMEIKNQTIELTETITKTIMSRLEEKLKPITEENRLLKTKLENMQEEMDHLKWEKRSKNIVIFGLKEVENSTSELLMKVKEVFQHDARIVIEEYDVNNLYRIGKANRNDKPRPILFSFVSFMKKTEILANKKKLKEIYITEDYSKEVLERRKALLPKLKEERSKGNIAYLKYDKLVIRENIPSNEKRKRESSTSPQNDLQPRKQQNLNASKTNRINAFDVMRGRSNSLSTLPGNKQ</sequence>
<gene>
    <name evidence="3" type="ORF">APLA_LOCUS5430</name>
</gene>
<evidence type="ECO:0000313" key="3">
    <source>
        <dbReference type="EMBL" id="CAB3233815.1"/>
    </source>
</evidence>
<evidence type="ECO:0000256" key="2">
    <source>
        <dbReference type="SAM" id="MobiDB-lite"/>
    </source>
</evidence>
<dbReference type="EMBL" id="CADEBC010000479">
    <property type="protein sequence ID" value="CAB3233815.1"/>
    <property type="molecule type" value="Genomic_DNA"/>
</dbReference>